<proteinExistence type="predicted"/>
<comment type="caution">
    <text evidence="1">The sequence shown here is derived from an EMBL/GenBank/DDBJ whole genome shotgun (WGS) entry which is preliminary data.</text>
</comment>
<evidence type="ECO:0000313" key="1">
    <source>
        <dbReference type="EMBL" id="GFR84477.1"/>
    </source>
</evidence>
<evidence type="ECO:0000313" key="2">
    <source>
        <dbReference type="Proteomes" id="UP000762676"/>
    </source>
</evidence>
<dbReference type="Proteomes" id="UP000762676">
    <property type="component" value="Unassembled WGS sequence"/>
</dbReference>
<gene>
    <name evidence="1" type="ORF">ElyMa_002418200</name>
</gene>
<accession>A0AAV4GFN0</accession>
<sequence length="146" mass="16390">MLLNHGVYHGHVLHYIAGFICRRLKEKIVCSDCCAFLSRSNRALADSTLTHKKNRGGLIFVSYDFRQVVQAADRSLRRLLTTAKGGPLSSVSSMTTRLVTLEVTETLRTKVFIGLNQHSADHHRIARSISPDYVYSGLSNVKYIKI</sequence>
<protein>
    <submittedName>
        <fullName evidence="1">THAP domain-containing protein 9</fullName>
    </submittedName>
</protein>
<name>A0AAV4GFN0_9GAST</name>
<reference evidence="1 2" key="1">
    <citation type="journal article" date="2021" name="Elife">
        <title>Chloroplast acquisition without the gene transfer in kleptoplastic sea slugs, Plakobranchus ocellatus.</title>
        <authorList>
            <person name="Maeda T."/>
            <person name="Takahashi S."/>
            <person name="Yoshida T."/>
            <person name="Shimamura S."/>
            <person name="Takaki Y."/>
            <person name="Nagai Y."/>
            <person name="Toyoda A."/>
            <person name="Suzuki Y."/>
            <person name="Arimoto A."/>
            <person name="Ishii H."/>
            <person name="Satoh N."/>
            <person name="Nishiyama T."/>
            <person name="Hasebe M."/>
            <person name="Maruyama T."/>
            <person name="Minagawa J."/>
            <person name="Obokata J."/>
            <person name="Shigenobu S."/>
        </authorList>
    </citation>
    <scope>NUCLEOTIDE SEQUENCE [LARGE SCALE GENOMIC DNA]</scope>
</reference>
<dbReference type="AlphaFoldDB" id="A0AAV4GFN0"/>
<keyword evidence="2" id="KW-1185">Reference proteome</keyword>
<dbReference type="EMBL" id="BMAT01004954">
    <property type="protein sequence ID" value="GFR84477.1"/>
    <property type="molecule type" value="Genomic_DNA"/>
</dbReference>
<organism evidence="1 2">
    <name type="scientific">Elysia marginata</name>
    <dbReference type="NCBI Taxonomy" id="1093978"/>
    <lineage>
        <taxon>Eukaryota</taxon>
        <taxon>Metazoa</taxon>
        <taxon>Spiralia</taxon>
        <taxon>Lophotrochozoa</taxon>
        <taxon>Mollusca</taxon>
        <taxon>Gastropoda</taxon>
        <taxon>Heterobranchia</taxon>
        <taxon>Euthyneura</taxon>
        <taxon>Panpulmonata</taxon>
        <taxon>Sacoglossa</taxon>
        <taxon>Placobranchoidea</taxon>
        <taxon>Plakobranchidae</taxon>
        <taxon>Elysia</taxon>
    </lineage>
</organism>